<gene>
    <name evidence="8" type="ordered locus">Sta7437_0004</name>
</gene>
<dbReference type="InterPro" id="IPR001254">
    <property type="entry name" value="Trypsin_dom"/>
</dbReference>
<dbReference type="Proteomes" id="UP000010473">
    <property type="component" value="Chromosome"/>
</dbReference>
<dbReference type="InterPro" id="IPR043504">
    <property type="entry name" value="Peptidase_S1_PA_chymotrypsin"/>
</dbReference>
<dbReference type="OrthoDB" id="517984at2"/>
<evidence type="ECO:0000256" key="5">
    <source>
        <dbReference type="ARBA" id="ARBA00022837"/>
    </source>
</evidence>
<dbReference type="GO" id="GO:0006508">
    <property type="term" value="P:proteolysis"/>
    <property type="evidence" value="ECO:0007669"/>
    <property type="project" value="InterPro"/>
</dbReference>
<dbReference type="SUPFAM" id="SSF53300">
    <property type="entry name" value="vWA-like"/>
    <property type="match status" value="1"/>
</dbReference>
<dbReference type="PANTHER" id="PTHR38340">
    <property type="entry name" value="S-LAYER PROTEIN"/>
    <property type="match status" value="1"/>
</dbReference>
<dbReference type="InterPro" id="IPR018511">
    <property type="entry name" value="Hemolysin-typ_Ca-bd_CS"/>
</dbReference>
<dbReference type="GO" id="GO:0016020">
    <property type="term" value="C:membrane"/>
    <property type="evidence" value="ECO:0007669"/>
    <property type="project" value="InterPro"/>
</dbReference>
<dbReference type="Pfam" id="PF00089">
    <property type="entry name" value="Trypsin"/>
    <property type="match status" value="1"/>
</dbReference>
<dbReference type="SUPFAM" id="SSF51120">
    <property type="entry name" value="beta-Roll"/>
    <property type="match status" value="5"/>
</dbReference>
<evidence type="ECO:0000256" key="1">
    <source>
        <dbReference type="ARBA" id="ARBA00004613"/>
    </source>
</evidence>
<feature type="domain" description="VWFA" evidence="7">
    <location>
        <begin position="452"/>
        <end position="639"/>
    </location>
</feature>
<dbReference type="CDD" id="cd00198">
    <property type="entry name" value="vWFA"/>
    <property type="match status" value="1"/>
</dbReference>
<dbReference type="GO" id="GO:0007154">
    <property type="term" value="P:cell communication"/>
    <property type="evidence" value="ECO:0007669"/>
    <property type="project" value="InterPro"/>
</dbReference>
<organism evidence="8 9">
    <name type="scientific">Stanieria cyanosphaera (strain ATCC 29371 / PCC 7437)</name>
    <dbReference type="NCBI Taxonomy" id="111780"/>
    <lineage>
        <taxon>Bacteria</taxon>
        <taxon>Bacillati</taxon>
        <taxon>Cyanobacteriota</taxon>
        <taxon>Cyanophyceae</taxon>
        <taxon>Pleurocapsales</taxon>
        <taxon>Dermocarpellaceae</taxon>
        <taxon>Stanieria</taxon>
    </lineage>
</organism>
<dbReference type="PROSITE" id="PS00330">
    <property type="entry name" value="HEMOLYSIN_CALCIUM"/>
    <property type="match status" value="3"/>
</dbReference>
<evidence type="ECO:0000313" key="9">
    <source>
        <dbReference type="Proteomes" id="UP000010473"/>
    </source>
</evidence>
<dbReference type="STRING" id="111780.Sta7437_0004"/>
<dbReference type="eggNOG" id="COG2304">
    <property type="taxonomic scope" value="Bacteria"/>
</dbReference>
<dbReference type="InterPro" id="IPR036465">
    <property type="entry name" value="vWFA_dom_sf"/>
</dbReference>
<comment type="subcellular location">
    <subcellularLocation>
        <location evidence="1">Secreted</location>
    </subcellularLocation>
</comment>
<keyword evidence="4" id="KW-0677">Repeat</keyword>
<name>K9XMC3_STAC7</name>
<dbReference type="Gene3D" id="2.60.40.2030">
    <property type="match status" value="1"/>
</dbReference>
<dbReference type="Gene3D" id="2.160.20.160">
    <property type="match status" value="1"/>
</dbReference>
<proteinExistence type="predicted"/>
<evidence type="ECO:0000256" key="4">
    <source>
        <dbReference type="ARBA" id="ARBA00022737"/>
    </source>
</evidence>
<dbReference type="InterPro" id="IPR009003">
    <property type="entry name" value="Peptidase_S1_PA"/>
</dbReference>
<dbReference type="Pfam" id="PF03160">
    <property type="entry name" value="Calx-beta"/>
    <property type="match status" value="1"/>
</dbReference>
<dbReference type="SMART" id="SM00327">
    <property type="entry name" value="VWA"/>
    <property type="match status" value="1"/>
</dbReference>
<evidence type="ECO:0000256" key="6">
    <source>
        <dbReference type="SAM" id="MobiDB-lite"/>
    </source>
</evidence>
<keyword evidence="2" id="KW-0964">Secreted</keyword>
<dbReference type="InterPro" id="IPR050557">
    <property type="entry name" value="RTX_toxin/Mannuronan_C5-epim"/>
</dbReference>
<dbReference type="KEGG" id="scs:Sta7437_0004"/>
<dbReference type="SUPFAM" id="SSF50494">
    <property type="entry name" value="Trypsin-like serine proteases"/>
    <property type="match status" value="1"/>
</dbReference>
<dbReference type="Pfam" id="PF00353">
    <property type="entry name" value="HemolysinCabind"/>
    <property type="match status" value="7"/>
</dbReference>
<dbReference type="InterPro" id="IPR001343">
    <property type="entry name" value="Hemolysn_Ca-bd"/>
</dbReference>
<keyword evidence="9" id="KW-1185">Reference proteome</keyword>
<dbReference type="GO" id="GO:0005509">
    <property type="term" value="F:calcium ion binding"/>
    <property type="evidence" value="ECO:0007669"/>
    <property type="project" value="InterPro"/>
</dbReference>
<dbReference type="RefSeq" id="WP_015191306.1">
    <property type="nucleotide sequence ID" value="NC_019748.1"/>
</dbReference>
<dbReference type="InterPro" id="IPR003644">
    <property type="entry name" value="Calx_beta"/>
</dbReference>
<reference evidence="9" key="1">
    <citation type="journal article" date="2013" name="Proc. Natl. Acad. Sci. U.S.A.">
        <title>Improving the coverage of the cyanobacterial phylum using diversity-driven genome sequencing.</title>
        <authorList>
            <person name="Shih P.M."/>
            <person name="Wu D."/>
            <person name="Latifi A."/>
            <person name="Axen S.D."/>
            <person name="Fewer D.P."/>
            <person name="Talla E."/>
            <person name="Calteau A."/>
            <person name="Cai F."/>
            <person name="Tandeau de Marsac N."/>
            <person name="Rippka R."/>
            <person name="Herdman M."/>
            <person name="Sivonen K."/>
            <person name="Coursin T."/>
            <person name="Laurent T."/>
            <person name="Goodwin L."/>
            <person name="Nolan M."/>
            <person name="Davenport K.W."/>
            <person name="Han C.S."/>
            <person name="Rubin E.M."/>
            <person name="Eisen J.A."/>
            <person name="Woyke T."/>
            <person name="Gugger M."/>
            <person name="Kerfeld C.A."/>
        </authorList>
    </citation>
    <scope>NUCLEOTIDE SEQUENCE [LARGE SCALE GENOMIC DNA]</scope>
    <source>
        <strain evidence="9">ATCC 29371 / PCC 7437</strain>
    </source>
</reference>
<dbReference type="HOGENOM" id="CLU_253520_0_0_3"/>
<sequence length="1413" mass="149678">MAIIGNDERQVVRPSDSNFTTFPLPAVTAIDTTINIKGEDFRGYGTGVVINPHYVLTAAHNLYDRNSGEYQKKIRVTTSGKQNSLGSRKIDDPDFPNDPGANVNVSTGLFFPTDYITEPNDEQAKKHDIAFFRVDNNDLISPAPSVGLIAFMDPRTAKGKAIQTAGYPDDNVSSDIPNNTGKQLRDLVLAPGSFNQFGYIHALIGRRMLYSNHIDTAFGQSGSPVWHTLEGDQPRVLGVHTIGTYPRNSGVLIDKDIYDKIIEETKDDSGIILGNDLPENAIIGSDPSLVPVDFPPFLSNGNDEIVGTYRRERILGNGGNDKIEGGGANDRIDGGKGERDIAIFSDNFSNYDYSISEDQKIITFAHNQGTQTDGTDTLKNIEFARFKDGIASLPLEDGEKDTLIGAHIFSGTNLNDLNKFGILSQTLPISMLDGNAEYSVTFSAIPPDTQYNIALIIDTSASMDATELQQAKDAYISLTNHFINTGIADVSNFAVISFSKNATLHANLTASQAITKIQGLTNAPAIEGTKYNDALYKGLQFFSQSPLKGVTNLAYFSSDGRSQINFADPNDIPYHQDAINLRSVANVQTFGIYDSSDPGTVSQSQLDFVDSDNTVILNNASQLETALSKSGLISYLDRIELLNDGNVVQTIQPNQLTDSPLGLSFTGNIENLDISFNAQNQITAKAYFTNGTAPATLDFTVASGLEESTSDPLTNIIAGTPGDDVIYLGGIDLGANGDAGKDKIIGNKYDNEINGGDGNDKIFAHEGNDTIITGNGADRVDGGEGVDTVVYGDQLFAASVLRRTGEAINVDNADNLTNVEFIQYSDFRISTETLQITPILQGNDITVAEGDSGTTTAQFTFNLATPAPVDVQFDYNTVDGDALAEEDYLAKSGTVTIAAGNTSATIEVEVMADTVDESTEVFTLNLANISGATFFNHQIEYSVIAQIENKPPNLTLIGDSAKNTLVGGNGNDKLNGQSNDDYLFGEAGNDTLIGGSENDALIGATGNDILNGVTGIDTLIGGGGHDDYFIDHISDTTIEDTNAGSDTVRTSISWTLAENLENLILTGTNLINATGNNLNNLITGNNANNLLAGGDGNDTLNGNIGDDTMIGERGNDTYLVNSSLDLISETLNQGTDTVNSTTTYTLSNHLENLTLTGNNLIDATGNNLNNLLTGNNANNLLAGADGLDTLIGNGGSDRLNGDLGDDSMLGGMGNDLYQVDSLGDTISENSGEGTDSVHTTITYTLGDNLENLTLTSNAVIDGTGNNFNNNLTGNVSDNILSGGAGNDTLNGNNGDDLLIGGVGNDRLSGGNGADRFRLLATNERSDTIVDFVVADDTIEVAASFGGGLIAGSSIGSNEFVIGSTALSSSDRFGYDTSNGLLWFDVDGTGSNRQVNLATLSSGLSLTHDDLVVI</sequence>
<dbReference type="InterPro" id="IPR011049">
    <property type="entry name" value="Serralysin-like_metalloprot_C"/>
</dbReference>
<dbReference type="SUPFAM" id="SSF141072">
    <property type="entry name" value="CalX-like"/>
    <property type="match status" value="1"/>
</dbReference>
<dbReference type="Gene3D" id="2.150.10.10">
    <property type="entry name" value="Serralysin-like metalloprotease, C-terminal"/>
    <property type="match status" value="4"/>
</dbReference>
<evidence type="ECO:0000256" key="2">
    <source>
        <dbReference type="ARBA" id="ARBA00022525"/>
    </source>
</evidence>
<dbReference type="Pfam" id="PF00092">
    <property type="entry name" value="VWA"/>
    <property type="match status" value="1"/>
</dbReference>
<dbReference type="eggNOG" id="COG2931">
    <property type="taxonomic scope" value="Bacteria"/>
</dbReference>
<dbReference type="eggNOG" id="COG3591">
    <property type="taxonomic scope" value="Bacteria"/>
</dbReference>
<keyword evidence="5" id="KW-0106">Calcium</keyword>
<dbReference type="EMBL" id="CP003653">
    <property type="protein sequence ID" value="AFZ33633.1"/>
    <property type="molecule type" value="Genomic_DNA"/>
</dbReference>
<evidence type="ECO:0000256" key="3">
    <source>
        <dbReference type="ARBA" id="ARBA00022729"/>
    </source>
</evidence>
<dbReference type="GO" id="GO:0005576">
    <property type="term" value="C:extracellular region"/>
    <property type="evidence" value="ECO:0007669"/>
    <property type="project" value="UniProtKB-SubCell"/>
</dbReference>
<dbReference type="Gene3D" id="2.40.10.10">
    <property type="entry name" value="Trypsin-like serine proteases"/>
    <property type="match status" value="2"/>
</dbReference>
<dbReference type="GO" id="GO:0004252">
    <property type="term" value="F:serine-type endopeptidase activity"/>
    <property type="evidence" value="ECO:0007669"/>
    <property type="project" value="InterPro"/>
</dbReference>
<dbReference type="PATRIC" id="fig|111780.3.peg.5"/>
<keyword evidence="3" id="KW-0732">Signal</keyword>
<evidence type="ECO:0000313" key="8">
    <source>
        <dbReference type="EMBL" id="AFZ33633.1"/>
    </source>
</evidence>
<dbReference type="PROSITE" id="PS50234">
    <property type="entry name" value="VWFA"/>
    <property type="match status" value="1"/>
</dbReference>
<accession>K9XMC3</accession>
<dbReference type="InterPro" id="IPR002035">
    <property type="entry name" value="VWF_A"/>
</dbReference>
<dbReference type="PANTHER" id="PTHR38340:SF1">
    <property type="entry name" value="S-LAYER PROTEIN"/>
    <property type="match status" value="1"/>
</dbReference>
<dbReference type="Gene3D" id="3.40.50.410">
    <property type="entry name" value="von Willebrand factor, type A domain"/>
    <property type="match status" value="1"/>
</dbReference>
<dbReference type="InterPro" id="IPR038081">
    <property type="entry name" value="CalX-like_sf"/>
</dbReference>
<dbReference type="PRINTS" id="PR00313">
    <property type="entry name" value="CABNDNGRPT"/>
</dbReference>
<protein>
    <submittedName>
        <fullName evidence="8">Na-Ca exchanger/integrin-beta4</fullName>
    </submittedName>
</protein>
<feature type="region of interest" description="Disordered" evidence="6">
    <location>
        <begin position="78"/>
        <end position="98"/>
    </location>
</feature>
<evidence type="ECO:0000259" key="7">
    <source>
        <dbReference type="PROSITE" id="PS50234"/>
    </source>
</evidence>